<dbReference type="Gene3D" id="1.10.10.10">
    <property type="entry name" value="Winged helix-like DNA-binding domain superfamily/Winged helix DNA-binding domain"/>
    <property type="match status" value="1"/>
</dbReference>
<dbReference type="PANTHER" id="PTHR11949:SF1">
    <property type="entry name" value="INTERFERON REGULATORY FACTOR 3"/>
    <property type="match status" value="1"/>
</dbReference>
<dbReference type="PRINTS" id="PR00267">
    <property type="entry name" value="INTFRNREGFCT"/>
</dbReference>
<dbReference type="InterPro" id="IPR008984">
    <property type="entry name" value="SMAD_FHA_dom_sf"/>
</dbReference>
<dbReference type="PROSITE" id="PS51507">
    <property type="entry name" value="IRF_2"/>
    <property type="match status" value="1"/>
</dbReference>
<dbReference type="InterPro" id="IPR001346">
    <property type="entry name" value="Interferon_reg_fact_DNA-bd_dom"/>
</dbReference>
<dbReference type="SMART" id="SM01243">
    <property type="entry name" value="IRF-3"/>
    <property type="match status" value="1"/>
</dbReference>
<gene>
    <name evidence="2" type="primary">Irf3</name>
    <name evidence="2" type="ORF">GTO93_0004114</name>
</gene>
<name>A0ABS2XLL2_POLSP</name>
<dbReference type="SUPFAM" id="SSF49879">
    <property type="entry name" value="SMAD/FHA domain"/>
    <property type="match status" value="2"/>
</dbReference>
<keyword evidence="3" id="KW-1185">Reference proteome</keyword>
<dbReference type="Pfam" id="PF10401">
    <property type="entry name" value="IRF-3"/>
    <property type="match status" value="2"/>
</dbReference>
<evidence type="ECO:0000259" key="1">
    <source>
        <dbReference type="PROSITE" id="PS51507"/>
    </source>
</evidence>
<dbReference type="Proteomes" id="UP001166093">
    <property type="component" value="Unassembled WGS sequence"/>
</dbReference>
<sequence>MASPKPLIMPWLVTQIDSGRYPGLCWTNEERTEFRIPWKHGLRQDLCPEDSSIFKVRLAPRGAEGVLQFQCSPVQYENLSPAAHSDGDSAPCGAEGVLQFQCSPVQYENLSPAAHSDGDSAPFGAEAAGQVHDPMQYGNLSLPAAQSDSAPRGVEEPLQKFKAQLSGIQTRLTTQFRVVVYYRGLKVHEELVTNENGFRVHATGAEPVMSHLQGVCLPDPSPLFDKRQADLTRVILGKLGGGLAVEVRDSSILGARLGDTRAYWSCSQFDQSRTPREVPKIETEIYNTNQFIKGGGKRGEDGEERECMSHIITLQCISDYLCVSLSLSDLISFIENRSGSPQFCLWFCVGEKWPDPENRPWEKKLIMIEVRET</sequence>
<dbReference type="EMBL" id="JAAWVQ010045685">
    <property type="protein sequence ID" value="MBN3274933.1"/>
    <property type="molecule type" value="Genomic_DNA"/>
</dbReference>
<dbReference type="SMART" id="SM00348">
    <property type="entry name" value="IRF"/>
    <property type="match status" value="1"/>
</dbReference>
<evidence type="ECO:0000313" key="2">
    <source>
        <dbReference type="EMBL" id="MBN3274933.1"/>
    </source>
</evidence>
<dbReference type="SUPFAM" id="SSF46785">
    <property type="entry name" value="Winged helix' DNA-binding domain"/>
    <property type="match status" value="1"/>
</dbReference>
<reference evidence="2" key="1">
    <citation type="journal article" date="2021" name="Cell">
        <title>Tracing the genetic footprints of vertebrate landing in non-teleost ray-finned fishes.</title>
        <authorList>
            <person name="Bi X."/>
            <person name="Wang K."/>
            <person name="Yang L."/>
            <person name="Pan H."/>
            <person name="Jiang H."/>
            <person name="Wei Q."/>
            <person name="Fang M."/>
            <person name="Yu H."/>
            <person name="Zhu C."/>
            <person name="Cai Y."/>
            <person name="He Y."/>
            <person name="Gan X."/>
            <person name="Zeng H."/>
            <person name="Yu D."/>
            <person name="Zhu Y."/>
            <person name="Jiang H."/>
            <person name="Qiu Q."/>
            <person name="Yang H."/>
            <person name="Zhang Y.E."/>
            <person name="Wang W."/>
            <person name="Zhu M."/>
            <person name="He S."/>
            <person name="Zhang G."/>
        </authorList>
    </citation>
    <scope>NUCLEOTIDE SEQUENCE</scope>
    <source>
        <strain evidence="2">Pddl_001</strain>
    </source>
</reference>
<dbReference type="InterPro" id="IPR017855">
    <property type="entry name" value="SMAD-like_dom_sf"/>
</dbReference>
<feature type="non-terminal residue" evidence="2">
    <location>
        <position position="1"/>
    </location>
</feature>
<dbReference type="InterPro" id="IPR036388">
    <property type="entry name" value="WH-like_DNA-bd_sf"/>
</dbReference>
<dbReference type="PANTHER" id="PTHR11949">
    <property type="entry name" value="INTERFERON REGULATORY FACTOR"/>
    <property type="match status" value="1"/>
</dbReference>
<dbReference type="InterPro" id="IPR036390">
    <property type="entry name" value="WH_DNA-bd_sf"/>
</dbReference>
<organism evidence="2 3">
    <name type="scientific">Polyodon spathula</name>
    <name type="common">North American paddlefish</name>
    <name type="synonym">Squalus spathula</name>
    <dbReference type="NCBI Taxonomy" id="7913"/>
    <lineage>
        <taxon>Eukaryota</taxon>
        <taxon>Metazoa</taxon>
        <taxon>Chordata</taxon>
        <taxon>Craniata</taxon>
        <taxon>Vertebrata</taxon>
        <taxon>Euteleostomi</taxon>
        <taxon>Actinopterygii</taxon>
        <taxon>Chondrostei</taxon>
        <taxon>Acipenseriformes</taxon>
        <taxon>Polyodontidae</taxon>
        <taxon>Polyodon</taxon>
    </lineage>
</organism>
<comment type="caution">
    <text evidence="2">The sequence shown here is derived from an EMBL/GenBank/DDBJ whole genome shotgun (WGS) entry which is preliminary data.</text>
</comment>
<feature type="domain" description="IRF tryptophan pentad repeat" evidence="1">
    <location>
        <begin position="5"/>
        <end position="102"/>
    </location>
</feature>
<dbReference type="Gene3D" id="2.60.200.10">
    <property type="match status" value="1"/>
</dbReference>
<evidence type="ECO:0000313" key="3">
    <source>
        <dbReference type="Proteomes" id="UP001166093"/>
    </source>
</evidence>
<feature type="non-terminal residue" evidence="2">
    <location>
        <position position="373"/>
    </location>
</feature>
<proteinExistence type="predicted"/>
<dbReference type="InterPro" id="IPR019471">
    <property type="entry name" value="Interferon_reg_factor-3"/>
</dbReference>
<dbReference type="Pfam" id="PF00605">
    <property type="entry name" value="IRF"/>
    <property type="match status" value="1"/>
</dbReference>
<accession>A0ABS2XLL2</accession>
<protein>
    <submittedName>
        <fullName evidence="2">IRF3 factor</fullName>
    </submittedName>
</protein>